<dbReference type="KEGG" id="eaj:Q3M24_12750"/>
<feature type="domain" description="ABC-three component systems C-terminal" evidence="1">
    <location>
        <begin position="301"/>
        <end position="389"/>
    </location>
</feature>
<evidence type="ECO:0000313" key="2">
    <source>
        <dbReference type="EMBL" id="XCN71184.1"/>
    </source>
</evidence>
<sequence>MKSHAEKTTSADKSIGFDYQYYYFLYRVLKLGKNESVGLEVKDDVHSDLDNDHQLLVQVKHTVKRRADGKAKNLTTFDSDLWKTLSNWSKVISDETVGRGTIEEQFDFILKSEFMLVTNKSYNNRCEFFSILSEIKGAKERIEHLKSKTEDKIITDYINDVLALDDNVLERFLDKVRLELEVDEIIERCKDAIVEHHVDQKRVEQLFRDLDSRIRQDNFITIRSGEKIVITFKDFHEKYRRYFDIARSVDLKISQYHKELPAKLEEQTFIKQLVDIGDIELTDIGEMAKFTASLLTVQSNVARWLQEGELTSEEIDEFDREATLRWENKFRSVYRRAKNKDIEELALEVLDEMRQQILNIGDQQLGTDFSNGEYYLLSDYPKIGWQKNWDSKYK</sequence>
<reference evidence="2" key="2">
    <citation type="submission" date="2024-06" db="EMBL/GenBank/DDBJ databases">
        <authorList>
            <person name="Plum-Jensen L.E."/>
            <person name="Schramm A."/>
            <person name="Marshall I.P.G."/>
        </authorList>
    </citation>
    <scope>NUCLEOTIDE SEQUENCE</scope>
    <source>
        <strain evidence="2">Rat1</strain>
    </source>
</reference>
<accession>A0AAU8LQK7</accession>
<reference evidence="2" key="1">
    <citation type="journal article" date="2024" name="Syst. Appl. Microbiol.">
        <title>First single-strain enrichments of Electrothrix cable bacteria, description of E. aestuarii sp. nov. and E. rattekaaiensis sp. nov., and proposal of a cable bacteria taxonomy following the rules of the SeqCode.</title>
        <authorList>
            <person name="Plum-Jensen L.E."/>
            <person name="Schramm A."/>
            <person name="Marshall I.P.G."/>
        </authorList>
    </citation>
    <scope>NUCLEOTIDE SEQUENCE</scope>
    <source>
        <strain evidence="2">Rat1</strain>
    </source>
</reference>
<dbReference type="InterPro" id="IPR046913">
    <property type="entry name" value="ABC-3C_CTD7"/>
</dbReference>
<proteinExistence type="predicted"/>
<name>A0AAU8LQK7_9BACT</name>
<organism evidence="2">
    <name type="scientific">Candidatus Electrothrix aestuarii</name>
    <dbReference type="NCBI Taxonomy" id="3062594"/>
    <lineage>
        <taxon>Bacteria</taxon>
        <taxon>Pseudomonadati</taxon>
        <taxon>Thermodesulfobacteriota</taxon>
        <taxon>Desulfobulbia</taxon>
        <taxon>Desulfobulbales</taxon>
        <taxon>Desulfobulbaceae</taxon>
        <taxon>Candidatus Electrothrix</taxon>
    </lineage>
</organism>
<dbReference type="EMBL" id="CP159373">
    <property type="protein sequence ID" value="XCN71184.1"/>
    <property type="molecule type" value="Genomic_DNA"/>
</dbReference>
<gene>
    <name evidence="2" type="ORF">Q3M24_12750</name>
</gene>
<dbReference type="AlphaFoldDB" id="A0AAU8LQK7"/>
<dbReference type="Pfam" id="PF20283">
    <property type="entry name" value="CTD7"/>
    <property type="match status" value="1"/>
</dbReference>
<evidence type="ECO:0000259" key="1">
    <source>
        <dbReference type="Pfam" id="PF20283"/>
    </source>
</evidence>
<protein>
    <submittedName>
        <fullName evidence="2">ABC-three component system protein</fullName>
    </submittedName>
</protein>